<reference evidence="1 2" key="2">
    <citation type="submission" date="2015-05" db="EMBL/GenBank/DDBJ databases">
        <authorList>
            <person name="Morales-Cruz A."/>
            <person name="Amrine K.C."/>
            <person name="Cantu D."/>
        </authorList>
    </citation>
    <scope>NUCLEOTIDE SEQUENCE [LARGE SCALE GENOMIC DNA]</scope>
    <source>
        <strain evidence="1">UCRPC4</strain>
    </source>
</reference>
<dbReference type="EMBL" id="LCWF01000002">
    <property type="protein sequence ID" value="KKY29207.1"/>
    <property type="molecule type" value="Genomic_DNA"/>
</dbReference>
<evidence type="ECO:0000313" key="1">
    <source>
        <dbReference type="EMBL" id="KKY29207.1"/>
    </source>
</evidence>
<organism evidence="1 2">
    <name type="scientific">Phaeomoniella chlamydospora</name>
    <name type="common">Phaeoacremonium chlamydosporum</name>
    <dbReference type="NCBI Taxonomy" id="158046"/>
    <lineage>
        <taxon>Eukaryota</taxon>
        <taxon>Fungi</taxon>
        <taxon>Dikarya</taxon>
        <taxon>Ascomycota</taxon>
        <taxon>Pezizomycotina</taxon>
        <taxon>Eurotiomycetes</taxon>
        <taxon>Chaetothyriomycetidae</taxon>
        <taxon>Phaeomoniellales</taxon>
        <taxon>Phaeomoniellaceae</taxon>
        <taxon>Phaeomoniella</taxon>
    </lineage>
</organism>
<dbReference type="OrthoDB" id="4494341at2759"/>
<proteinExistence type="predicted"/>
<sequence>MLNSALKDDTLTEGYILKISIYIEWGAQHDIPFGKRAKVYQGSAPMETILEQEVEGRFIERVEGESEVQGSTIVLVSAFERTRDRLRNLAKAYPGDRVTMKELDFQPSKGRQEVCTPATLDSAVPREIINLTRTAYSA</sequence>
<name>A0A0G2F345_PHACM</name>
<evidence type="ECO:0000313" key="2">
    <source>
        <dbReference type="Proteomes" id="UP000053317"/>
    </source>
</evidence>
<keyword evidence="2" id="KW-1185">Reference proteome</keyword>
<dbReference type="Proteomes" id="UP000053317">
    <property type="component" value="Unassembled WGS sequence"/>
</dbReference>
<gene>
    <name evidence="1" type="ORF">UCRPC4_g00113</name>
</gene>
<comment type="caution">
    <text evidence="1">The sequence shown here is derived from an EMBL/GenBank/DDBJ whole genome shotgun (WGS) entry which is preliminary data.</text>
</comment>
<reference evidence="1 2" key="1">
    <citation type="submission" date="2015-05" db="EMBL/GenBank/DDBJ databases">
        <title>Distinctive expansion of gene families associated with plant cell wall degradation and secondary metabolism in the genomes of grapevine trunk pathogens.</title>
        <authorList>
            <person name="Lawrence D.P."/>
            <person name="Travadon R."/>
            <person name="Rolshausen P.E."/>
            <person name="Baumgartner K."/>
        </authorList>
    </citation>
    <scope>NUCLEOTIDE SEQUENCE [LARGE SCALE GENOMIC DNA]</scope>
    <source>
        <strain evidence="1">UCRPC4</strain>
    </source>
</reference>
<accession>A0A0G2F345</accession>
<protein>
    <submittedName>
        <fullName evidence="1">Putative cell surface metalloreductase</fullName>
    </submittedName>
</protein>
<dbReference type="AlphaFoldDB" id="A0A0G2F345"/>